<evidence type="ECO:0000313" key="4">
    <source>
        <dbReference type="Proteomes" id="UP001632038"/>
    </source>
</evidence>
<dbReference type="PANTHER" id="PTHR37746">
    <property type="entry name" value="TRANSMEMBRANE PROTEIN"/>
    <property type="match status" value="1"/>
</dbReference>
<evidence type="ECO:0000313" key="3">
    <source>
        <dbReference type="EMBL" id="KAL3627641.1"/>
    </source>
</evidence>
<keyword evidence="2" id="KW-1133">Transmembrane helix</keyword>
<feature type="region of interest" description="Disordered" evidence="1">
    <location>
        <begin position="161"/>
        <end position="184"/>
    </location>
</feature>
<accession>A0ABD3CF41</accession>
<evidence type="ECO:0000256" key="1">
    <source>
        <dbReference type="SAM" id="MobiDB-lite"/>
    </source>
</evidence>
<comment type="caution">
    <text evidence="3">The sequence shown here is derived from an EMBL/GenBank/DDBJ whole genome shotgun (WGS) entry which is preliminary data.</text>
</comment>
<organism evidence="3 4">
    <name type="scientific">Castilleja foliolosa</name>
    <dbReference type="NCBI Taxonomy" id="1961234"/>
    <lineage>
        <taxon>Eukaryota</taxon>
        <taxon>Viridiplantae</taxon>
        <taxon>Streptophyta</taxon>
        <taxon>Embryophyta</taxon>
        <taxon>Tracheophyta</taxon>
        <taxon>Spermatophyta</taxon>
        <taxon>Magnoliopsida</taxon>
        <taxon>eudicotyledons</taxon>
        <taxon>Gunneridae</taxon>
        <taxon>Pentapetalae</taxon>
        <taxon>asterids</taxon>
        <taxon>lamiids</taxon>
        <taxon>Lamiales</taxon>
        <taxon>Orobanchaceae</taxon>
        <taxon>Pedicularideae</taxon>
        <taxon>Castillejinae</taxon>
        <taxon>Castilleja</taxon>
    </lineage>
</organism>
<dbReference type="Proteomes" id="UP001632038">
    <property type="component" value="Unassembled WGS sequence"/>
</dbReference>
<keyword evidence="4" id="KW-1185">Reference proteome</keyword>
<dbReference type="AlphaFoldDB" id="A0ABD3CF41"/>
<feature type="compositionally biased region" description="Acidic residues" evidence="1">
    <location>
        <begin position="164"/>
        <end position="179"/>
    </location>
</feature>
<feature type="transmembrane region" description="Helical" evidence="2">
    <location>
        <begin position="35"/>
        <end position="55"/>
    </location>
</feature>
<name>A0ABD3CF41_9LAMI</name>
<evidence type="ECO:0000256" key="2">
    <source>
        <dbReference type="SAM" id="Phobius"/>
    </source>
</evidence>
<dbReference type="PANTHER" id="PTHR37746:SF1">
    <property type="entry name" value="TRANSMEMBRANE PROTEIN"/>
    <property type="match status" value="1"/>
</dbReference>
<dbReference type="EMBL" id="JAVIJP010000039">
    <property type="protein sequence ID" value="KAL3627641.1"/>
    <property type="molecule type" value="Genomic_DNA"/>
</dbReference>
<feature type="transmembrane region" description="Helical" evidence="2">
    <location>
        <begin position="7"/>
        <end position="29"/>
    </location>
</feature>
<keyword evidence="2" id="KW-0812">Transmembrane</keyword>
<gene>
    <name evidence="3" type="ORF">CASFOL_029004</name>
</gene>
<reference evidence="4" key="1">
    <citation type="journal article" date="2024" name="IScience">
        <title>Strigolactones Initiate the Formation of Haustorium-like Structures in Castilleja.</title>
        <authorList>
            <person name="Buerger M."/>
            <person name="Peterson D."/>
            <person name="Chory J."/>
        </authorList>
    </citation>
    <scope>NUCLEOTIDE SEQUENCE [LARGE SCALE GENOMIC DNA]</scope>
</reference>
<proteinExistence type="predicted"/>
<protein>
    <submittedName>
        <fullName evidence="3">Uncharacterized protein</fullName>
    </submittedName>
</protein>
<keyword evidence="2" id="KW-0472">Membrane</keyword>
<sequence length="226" mass="25574">MNFVLEIFCFLSSDSLSSTIITLYTLMLIYFPSFFLQFIFSPVIFSTLILLLYLLRLGADQKPAPEKNEPDDPTDNIHSAQIDEIRDQKLVSPASDSGGFKPDPSPIYADSFVEWDLRAPLEVIHEEYEGEEADGNDVVSGVKRESEVNIIQRYASLSLFYPESDGDDSSEGESPDYGDWDSPGNMCFRWEGEDDREGLIEIALDEKRNCEVDEENLIEIDLFPAT</sequence>